<dbReference type="InterPro" id="IPR011488">
    <property type="entry name" value="TIF_2_asu"/>
</dbReference>
<dbReference type="Gene3D" id="3.30.70.1130">
    <property type="entry name" value="EIF_2_alpha"/>
    <property type="match status" value="1"/>
</dbReference>
<evidence type="ECO:0000256" key="3">
    <source>
        <dbReference type="ARBA" id="ARBA00022917"/>
    </source>
</evidence>
<dbReference type="SMART" id="SM00316">
    <property type="entry name" value="S1"/>
    <property type="match status" value="1"/>
</dbReference>
<dbReference type="Gene3D" id="2.40.50.140">
    <property type="entry name" value="Nucleic acid-binding proteins"/>
    <property type="match status" value="1"/>
</dbReference>
<dbReference type="InterPro" id="IPR024055">
    <property type="entry name" value="TIF2_asu_C"/>
</dbReference>
<feature type="region of interest" description="Disordered" evidence="4">
    <location>
        <begin position="289"/>
        <end position="335"/>
    </location>
</feature>
<comment type="caution">
    <text evidence="6">The sequence shown here is derived from an EMBL/GenBank/DDBJ whole genome shotgun (WGS) entry which is preliminary data.</text>
</comment>
<dbReference type="SUPFAM" id="SSF50249">
    <property type="entry name" value="Nucleic acid-binding proteins"/>
    <property type="match status" value="1"/>
</dbReference>
<dbReference type="GO" id="GO:0043022">
    <property type="term" value="F:ribosome binding"/>
    <property type="evidence" value="ECO:0007669"/>
    <property type="project" value="TreeGrafter"/>
</dbReference>
<dbReference type="PROSITE" id="PS50126">
    <property type="entry name" value="S1"/>
    <property type="match status" value="1"/>
</dbReference>
<accession>A0A7J6LZH2</accession>
<dbReference type="InterPro" id="IPR003029">
    <property type="entry name" value="S1_domain"/>
</dbReference>
<dbReference type="Pfam" id="PF00575">
    <property type="entry name" value="S1"/>
    <property type="match status" value="1"/>
</dbReference>
<protein>
    <submittedName>
        <fullName evidence="6">Eukaryotic translation initiation factor 2 subunit 1</fullName>
    </submittedName>
</protein>
<feature type="domain" description="S1 motif" evidence="5">
    <location>
        <begin position="21"/>
        <end position="92"/>
    </location>
</feature>
<keyword evidence="2 6" id="KW-0396">Initiation factor</keyword>
<evidence type="ECO:0000259" key="5">
    <source>
        <dbReference type="PROSITE" id="PS50126"/>
    </source>
</evidence>
<evidence type="ECO:0000313" key="6">
    <source>
        <dbReference type="EMBL" id="KAF4664687.1"/>
    </source>
</evidence>
<dbReference type="PANTHER" id="PTHR10602">
    <property type="entry name" value="EUKARYOTIC TRANSLATION INITIATION FACTOR 2 SUBUNIT 1"/>
    <property type="match status" value="1"/>
</dbReference>
<dbReference type="GO" id="GO:0003723">
    <property type="term" value="F:RNA binding"/>
    <property type="evidence" value="ECO:0007669"/>
    <property type="project" value="InterPro"/>
</dbReference>
<dbReference type="PANTHER" id="PTHR10602:SF0">
    <property type="entry name" value="EUKARYOTIC TRANSLATION INITIATION FACTOR 2 SUBUNIT 1"/>
    <property type="match status" value="1"/>
</dbReference>
<name>A0A7J6LZH2_PEROL</name>
<dbReference type="SUPFAM" id="SSF116742">
    <property type="entry name" value="eIF2alpha middle domain-like"/>
    <property type="match status" value="1"/>
</dbReference>
<keyword evidence="3" id="KW-0648">Protein biosynthesis</keyword>
<dbReference type="Gene3D" id="1.10.150.190">
    <property type="entry name" value="Translation initiation factor 2, subunit 1, domain 2"/>
    <property type="match status" value="1"/>
</dbReference>
<dbReference type="GO" id="GO:0033290">
    <property type="term" value="C:eukaryotic 48S preinitiation complex"/>
    <property type="evidence" value="ECO:0007669"/>
    <property type="project" value="TreeGrafter"/>
</dbReference>
<dbReference type="FunFam" id="2.40.50.140:FF:000015">
    <property type="entry name" value="Eukaryotic translation initiation factor 2 subunit alpha"/>
    <property type="match status" value="1"/>
</dbReference>
<organism evidence="6 7">
    <name type="scientific">Perkinsus olseni</name>
    <name type="common">Perkinsus atlanticus</name>
    <dbReference type="NCBI Taxonomy" id="32597"/>
    <lineage>
        <taxon>Eukaryota</taxon>
        <taxon>Sar</taxon>
        <taxon>Alveolata</taxon>
        <taxon>Perkinsozoa</taxon>
        <taxon>Perkinsea</taxon>
        <taxon>Perkinsida</taxon>
        <taxon>Perkinsidae</taxon>
        <taxon>Perkinsus</taxon>
    </lineage>
</organism>
<comment type="similarity">
    <text evidence="1">Belongs to the eIF-2-alpha family.</text>
</comment>
<dbReference type="Pfam" id="PF07541">
    <property type="entry name" value="EIF_2_alpha"/>
    <property type="match status" value="1"/>
</dbReference>
<dbReference type="CDD" id="cd04452">
    <property type="entry name" value="S1_IF2_alpha"/>
    <property type="match status" value="1"/>
</dbReference>
<proteinExistence type="inferred from homology"/>
<dbReference type="EMBL" id="JABAHT010000111">
    <property type="protein sequence ID" value="KAF4664687.1"/>
    <property type="molecule type" value="Genomic_DNA"/>
</dbReference>
<evidence type="ECO:0000256" key="4">
    <source>
        <dbReference type="SAM" id="MobiDB-lite"/>
    </source>
</evidence>
<dbReference type="InterPro" id="IPR012340">
    <property type="entry name" value="NA-bd_OB-fold"/>
</dbReference>
<evidence type="ECO:0000313" key="7">
    <source>
        <dbReference type="Proteomes" id="UP000570595"/>
    </source>
</evidence>
<evidence type="ECO:0000256" key="1">
    <source>
        <dbReference type="ARBA" id="ARBA00007223"/>
    </source>
</evidence>
<dbReference type="OrthoDB" id="1685042at2759"/>
<dbReference type="InterPro" id="IPR044126">
    <property type="entry name" value="S1_IF2_alpha"/>
</dbReference>
<reference evidence="6 7" key="1">
    <citation type="submission" date="2020-04" db="EMBL/GenBank/DDBJ databases">
        <title>Perkinsus olseni comparative genomics.</title>
        <authorList>
            <person name="Bogema D.R."/>
        </authorList>
    </citation>
    <scope>NUCLEOTIDE SEQUENCE [LARGE SCALE GENOMIC DNA]</scope>
    <source>
        <strain evidence="6">ATCC PRA-179</strain>
    </source>
</reference>
<gene>
    <name evidence="6" type="primary">EIF2S1</name>
    <name evidence="6" type="ORF">FOZ61_000609</name>
</gene>
<dbReference type="Proteomes" id="UP000570595">
    <property type="component" value="Unassembled WGS sequence"/>
</dbReference>
<dbReference type="AlphaFoldDB" id="A0A7J6LZH2"/>
<feature type="compositionally biased region" description="Acidic residues" evidence="4">
    <location>
        <begin position="301"/>
        <end position="326"/>
    </location>
</feature>
<dbReference type="InterPro" id="IPR024054">
    <property type="entry name" value="TIF2_asu_middle_sf"/>
</dbReference>
<sequence length="335" mass="37528">MSSEAAHLHCRFYREQFPEIDQCVVALVKQVTDVAAYVSLCEYDDMEGMVQLSELSKRRIRSIPKLIKVGRYDTFMVLRVDKEKGYIDLSKKRVSREDADALDEKYSKAKTVQSIMRHIASTHGLSLEEVCSKISWPLYDMFGHAYDGLAKLVGDNADLSILDNLDITPEIRETLLNVVTRRMAPHQLRVKAKVEVSCFGYEGIEAIQRALIAGRTVANDNSQVGDDESLKATTTVKLIAPPQYYIVTTCSLRDVGFERIGACIEAIKESIEKEGGTFALKQAPELVGLDEEELAKQKREEEEESESESSDSDEEEEGMGDADIDESAFAKAHEE</sequence>
<evidence type="ECO:0000256" key="2">
    <source>
        <dbReference type="ARBA" id="ARBA00022540"/>
    </source>
</evidence>
<dbReference type="GO" id="GO:0003743">
    <property type="term" value="F:translation initiation factor activity"/>
    <property type="evidence" value="ECO:0007669"/>
    <property type="project" value="UniProtKB-KW"/>
</dbReference>
<dbReference type="GO" id="GO:0005850">
    <property type="term" value="C:eukaryotic translation initiation factor 2 complex"/>
    <property type="evidence" value="ECO:0007669"/>
    <property type="project" value="TreeGrafter"/>
</dbReference>
<dbReference type="SUPFAM" id="SSF110993">
    <property type="entry name" value="eIF-2-alpha, C-terminal domain"/>
    <property type="match status" value="1"/>
</dbReference>